<keyword evidence="2" id="KW-1185">Reference proteome</keyword>
<dbReference type="AlphaFoldDB" id="A0A543ASK2"/>
<dbReference type="Proteomes" id="UP000317043">
    <property type="component" value="Unassembled WGS sequence"/>
</dbReference>
<gene>
    <name evidence="1" type="ORF">FB566_0990</name>
</gene>
<evidence type="ECO:0000313" key="2">
    <source>
        <dbReference type="Proteomes" id="UP000317043"/>
    </source>
</evidence>
<protein>
    <submittedName>
        <fullName evidence="1">Uncharacterized protein</fullName>
    </submittedName>
</protein>
<name>A0A543ASK2_9ACTN</name>
<dbReference type="EMBL" id="VFOW01000001">
    <property type="protein sequence ID" value="TQL75485.1"/>
    <property type="molecule type" value="Genomic_DNA"/>
</dbReference>
<organism evidence="1 2">
    <name type="scientific">Stackebrandtia endophytica</name>
    <dbReference type="NCBI Taxonomy" id="1496996"/>
    <lineage>
        <taxon>Bacteria</taxon>
        <taxon>Bacillati</taxon>
        <taxon>Actinomycetota</taxon>
        <taxon>Actinomycetes</taxon>
        <taxon>Glycomycetales</taxon>
        <taxon>Glycomycetaceae</taxon>
        <taxon>Stackebrandtia</taxon>
    </lineage>
</organism>
<accession>A0A543ASK2</accession>
<dbReference type="RefSeq" id="WP_142035420.1">
    <property type="nucleotide sequence ID" value="NZ_JBHTGS010000001.1"/>
</dbReference>
<dbReference type="InParanoid" id="A0A543ASK2"/>
<comment type="caution">
    <text evidence="1">The sequence shown here is derived from an EMBL/GenBank/DDBJ whole genome shotgun (WGS) entry which is preliminary data.</text>
</comment>
<proteinExistence type="predicted"/>
<reference evidence="1 2" key="1">
    <citation type="submission" date="2019-06" db="EMBL/GenBank/DDBJ databases">
        <title>Sequencing the genomes of 1000 actinobacteria strains.</title>
        <authorList>
            <person name="Klenk H.-P."/>
        </authorList>
    </citation>
    <scope>NUCLEOTIDE SEQUENCE [LARGE SCALE GENOMIC DNA]</scope>
    <source>
        <strain evidence="1 2">DSM 45928</strain>
    </source>
</reference>
<sequence length="87" mass="9780">MATVTKPYHSEFTDRIRAEGEALGEARGEARGEVVAMARMLLVTLESRGVRLSPTRRRLVEESTDSVQLERWFRRALTALSADDVFG</sequence>
<evidence type="ECO:0000313" key="1">
    <source>
        <dbReference type="EMBL" id="TQL75485.1"/>
    </source>
</evidence>
<dbReference type="OrthoDB" id="3539696at2"/>